<dbReference type="InParanoid" id="A0A1Y5RIU0"/>
<reference evidence="1 2" key="1">
    <citation type="submission" date="2017-03" db="EMBL/GenBank/DDBJ databases">
        <authorList>
            <person name="Afonso C.L."/>
            <person name="Miller P.J."/>
            <person name="Scott M.A."/>
            <person name="Spackman E."/>
            <person name="Goraichik I."/>
            <person name="Dimitrov K.M."/>
            <person name="Suarez D.L."/>
            <person name="Swayne D.E."/>
        </authorList>
    </citation>
    <scope>NUCLEOTIDE SEQUENCE [LARGE SCALE GENOMIC DNA]</scope>
    <source>
        <strain evidence="1 2">CECT 7691</strain>
    </source>
</reference>
<proteinExistence type="predicted"/>
<gene>
    <name evidence="1" type="ORF">OCH7691_00400</name>
</gene>
<evidence type="ECO:0000313" key="1">
    <source>
        <dbReference type="EMBL" id="SLN18606.1"/>
    </source>
</evidence>
<name>A0A1Y5RIU0_9PROT</name>
<evidence type="ECO:0000313" key="2">
    <source>
        <dbReference type="Proteomes" id="UP000193200"/>
    </source>
</evidence>
<dbReference type="AlphaFoldDB" id="A0A1Y5RIU0"/>
<keyword evidence="2" id="KW-1185">Reference proteome</keyword>
<dbReference type="EMBL" id="FWFR01000001">
    <property type="protein sequence ID" value="SLN18606.1"/>
    <property type="molecule type" value="Genomic_DNA"/>
</dbReference>
<accession>A0A1Y5RIU0</accession>
<dbReference type="RefSeq" id="WP_176244891.1">
    <property type="nucleotide sequence ID" value="NZ_FWFR01000001.1"/>
</dbReference>
<dbReference type="Proteomes" id="UP000193200">
    <property type="component" value="Unassembled WGS sequence"/>
</dbReference>
<protein>
    <submittedName>
        <fullName evidence="1">Uncharacterized protein</fullName>
    </submittedName>
</protein>
<sequence length="62" mass="7109">MLRRYTGLHLHQPESRDAMRRKILNMLLTLAFAAIVLLGYAAGRGWIEGEPVDESVHQNVHR</sequence>
<organism evidence="1 2">
    <name type="scientific">Oceanibacterium hippocampi</name>
    <dbReference type="NCBI Taxonomy" id="745714"/>
    <lineage>
        <taxon>Bacteria</taxon>
        <taxon>Pseudomonadati</taxon>
        <taxon>Pseudomonadota</taxon>
        <taxon>Alphaproteobacteria</taxon>
        <taxon>Sneathiellales</taxon>
        <taxon>Sneathiellaceae</taxon>
        <taxon>Oceanibacterium</taxon>
    </lineage>
</organism>